<accession>A0ABU1QWA7</accession>
<keyword evidence="2" id="KW-1185">Reference proteome</keyword>
<reference evidence="1 2" key="1">
    <citation type="submission" date="2023-07" db="EMBL/GenBank/DDBJ databases">
        <title>Sorghum-associated microbial communities from plants grown in Nebraska, USA.</title>
        <authorList>
            <person name="Schachtman D."/>
        </authorList>
    </citation>
    <scope>NUCLEOTIDE SEQUENCE [LARGE SCALE GENOMIC DNA]</scope>
    <source>
        <strain evidence="1 2">BE57</strain>
    </source>
</reference>
<dbReference type="Proteomes" id="UP001264980">
    <property type="component" value="Unassembled WGS sequence"/>
</dbReference>
<evidence type="ECO:0000313" key="1">
    <source>
        <dbReference type="EMBL" id="MDR6804580.1"/>
    </source>
</evidence>
<evidence type="ECO:0000313" key="2">
    <source>
        <dbReference type="Proteomes" id="UP001264980"/>
    </source>
</evidence>
<organism evidence="1 2">
    <name type="scientific">Dyadobacter fermentans</name>
    <dbReference type="NCBI Taxonomy" id="94254"/>
    <lineage>
        <taxon>Bacteria</taxon>
        <taxon>Pseudomonadati</taxon>
        <taxon>Bacteroidota</taxon>
        <taxon>Cytophagia</taxon>
        <taxon>Cytophagales</taxon>
        <taxon>Spirosomataceae</taxon>
        <taxon>Dyadobacter</taxon>
    </lineage>
</organism>
<name>A0ABU1QWA7_9BACT</name>
<dbReference type="RefSeq" id="WP_309981867.1">
    <property type="nucleotide sequence ID" value="NZ_JAVDTI010000002.1"/>
</dbReference>
<gene>
    <name evidence="1" type="ORF">J2W84_001626</name>
</gene>
<proteinExistence type="predicted"/>
<comment type="caution">
    <text evidence="1">The sequence shown here is derived from an EMBL/GenBank/DDBJ whole genome shotgun (WGS) entry which is preliminary data.</text>
</comment>
<sequence length="68" mass="8302">MRLINPWINFNGNAEEAFIFLQINFRPRVYKDRRFLGLGQRRIPFPESDEIMTIVFAERQTQRLDMQR</sequence>
<dbReference type="EMBL" id="JAVDTI010000002">
    <property type="protein sequence ID" value="MDR6804580.1"/>
    <property type="molecule type" value="Genomic_DNA"/>
</dbReference>
<protein>
    <submittedName>
        <fullName evidence="1">Uncharacterized protein</fullName>
    </submittedName>
</protein>